<evidence type="ECO:0000313" key="1">
    <source>
        <dbReference type="EMBL" id="MBK1870370.1"/>
    </source>
</evidence>
<organism evidence="1 2">
    <name type="scientific">Taklimakanibacter albus</name>
    <dbReference type="NCBI Taxonomy" id="2800327"/>
    <lineage>
        <taxon>Bacteria</taxon>
        <taxon>Pseudomonadati</taxon>
        <taxon>Pseudomonadota</taxon>
        <taxon>Alphaproteobacteria</taxon>
        <taxon>Hyphomicrobiales</taxon>
        <taxon>Aestuariivirgaceae</taxon>
        <taxon>Taklimakanibacter</taxon>
    </lineage>
</organism>
<reference evidence="1" key="1">
    <citation type="submission" date="2021-01" db="EMBL/GenBank/DDBJ databases">
        <authorList>
            <person name="Sun Q."/>
        </authorList>
    </citation>
    <scope>NUCLEOTIDE SEQUENCE</scope>
    <source>
        <strain evidence="1">YIM B02566</strain>
    </source>
</reference>
<accession>A0ACC5RD20</accession>
<sequence>MSSAELLDRARRVIRADADAVLATLAAVDDAFLEVAGLLSTCAGKILVTGSGTSGAVASRAAHLLSVGGTPAFYLPPADGLHGGLGVLQPGDIVLALSKGGSSAELNSFCARARTLCGCLVSITAVPESELGRMSDHVIRLALPDDADLGSVVATGSSLASAAVTDALVEVTRVARGYGWDKILFTHPSGAVGRDAEASLKRLAGAGAGS</sequence>
<gene>
    <name evidence="1" type="ORF">JHL16_28660</name>
</gene>
<evidence type="ECO:0000313" key="2">
    <source>
        <dbReference type="Proteomes" id="UP000616151"/>
    </source>
</evidence>
<comment type="caution">
    <text evidence="1">The sequence shown here is derived from an EMBL/GenBank/DDBJ whole genome shotgun (WGS) entry which is preliminary data.</text>
</comment>
<dbReference type="Proteomes" id="UP000616151">
    <property type="component" value="Unassembled WGS sequence"/>
</dbReference>
<proteinExistence type="predicted"/>
<name>A0ACC5RD20_9HYPH</name>
<protein>
    <submittedName>
        <fullName evidence="1">SIS domain-containing protein</fullName>
    </submittedName>
</protein>
<dbReference type="EMBL" id="JAENHL010000008">
    <property type="protein sequence ID" value="MBK1870370.1"/>
    <property type="molecule type" value="Genomic_DNA"/>
</dbReference>
<keyword evidence="2" id="KW-1185">Reference proteome</keyword>